<comment type="catalytic activity">
    <reaction evidence="18">
        <text>prephenate + H(+) = 3-phenylpyruvate + CO2 + H2O</text>
        <dbReference type="Rhea" id="RHEA:21648"/>
        <dbReference type="ChEBI" id="CHEBI:15377"/>
        <dbReference type="ChEBI" id="CHEBI:15378"/>
        <dbReference type="ChEBI" id="CHEBI:16526"/>
        <dbReference type="ChEBI" id="CHEBI:18005"/>
        <dbReference type="ChEBI" id="CHEBI:29934"/>
        <dbReference type="EC" id="4.2.1.51"/>
    </reaction>
</comment>
<evidence type="ECO:0000256" key="19">
    <source>
        <dbReference type="PIRSR" id="PIRSR001500-2"/>
    </source>
</evidence>
<evidence type="ECO:0000259" key="20">
    <source>
        <dbReference type="PROSITE" id="PS51168"/>
    </source>
</evidence>
<dbReference type="NCBIfam" id="NF008865">
    <property type="entry name" value="PRK11898.1"/>
    <property type="match status" value="1"/>
</dbReference>
<evidence type="ECO:0000256" key="15">
    <source>
        <dbReference type="ARBA" id="ARBA00023268"/>
    </source>
</evidence>
<dbReference type="Pfam" id="PF01842">
    <property type="entry name" value="ACT"/>
    <property type="match status" value="1"/>
</dbReference>
<feature type="domain" description="Chorismate mutase" evidence="20">
    <location>
        <begin position="1"/>
        <end position="90"/>
    </location>
</feature>
<gene>
    <name evidence="23" type="primary">pheA</name>
    <name evidence="23" type="ORF">G3M78_03500</name>
</gene>
<evidence type="ECO:0000256" key="2">
    <source>
        <dbReference type="ARBA" id="ARBA00002364"/>
    </source>
</evidence>
<dbReference type="SUPFAM" id="SSF48600">
    <property type="entry name" value="Chorismate mutase II"/>
    <property type="match status" value="1"/>
</dbReference>
<evidence type="ECO:0000256" key="14">
    <source>
        <dbReference type="ARBA" id="ARBA00023239"/>
    </source>
</evidence>
<comment type="function">
    <text evidence="2">Catalyzes the Claisen rearrangement of chorismate to prephenate and the decarboxylation/dehydration of prephenate to phenylpyruvate.</text>
</comment>
<comment type="pathway">
    <text evidence="4">Amino-acid biosynthesis; L-phenylalanine biosynthesis; phenylpyruvate from prephenate: step 1/1.</text>
</comment>
<evidence type="ECO:0000313" key="24">
    <source>
        <dbReference type="Proteomes" id="UP000594464"/>
    </source>
</evidence>
<name>A0A7T0C0W5_9BACT</name>
<feature type="site" description="Essential for prephenate dehydratase activity" evidence="19">
    <location>
        <position position="258"/>
    </location>
</feature>
<dbReference type="AlphaFoldDB" id="A0A7T0C0W5"/>
<comment type="subcellular location">
    <subcellularLocation>
        <location evidence="3">Cytoplasm</location>
    </subcellularLocation>
</comment>
<dbReference type="InterPro" id="IPR008242">
    <property type="entry name" value="Chor_mutase/pphenate_deHydtase"/>
</dbReference>
<dbReference type="EC" id="4.2.1.51" evidence="7"/>
<reference evidence="24" key="1">
    <citation type="submission" date="2020-02" db="EMBL/GenBank/DDBJ databases">
        <title>Genomic and physiological characterization of two novel Nitrospinaceae genera.</title>
        <authorList>
            <person name="Mueller A.J."/>
            <person name="Jung M.-Y."/>
            <person name="Strachan C.R."/>
            <person name="Herbold C.W."/>
            <person name="Kirkegaard R.H."/>
            <person name="Daims H."/>
        </authorList>
    </citation>
    <scope>NUCLEOTIDE SEQUENCE [LARGE SCALE GENOMIC DNA]</scope>
</reference>
<dbReference type="CDD" id="cd04905">
    <property type="entry name" value="ACT_CM-PDT"/>
    <property type="match status" value="1"/>
</dbReference>
<proteinExistence type="predicted"/>
<dbReference type="InterPro" id="IPR002701">
    <property type="entry name" value="CM_II_prokaryot"/>
</dbReference>
<dbReference type="SUPFAM" id="SSF53850">
    <property type="entry name" value="Periplasmic binding protein-like II"/>
    <property type="match status" value="1"/>
</dbReference>
<dbReference type="PROSITE" id="PS51171">
    <property type="entry name" value="PREPHENATE_DEHYDR_3"/>
    <property type="match status" value="1"/>
</dbReference>
<dbReference type="FunFam" id="3.40.190.10:FF:000034">
    <property type="entry name" value="Chorismate mutase/prephenate dehydratase"/>
    <property type="match status" value="1"/>
</dbReference>
<evidence type="ECO:0000256" key="11">
    <source>
        <dbReference type="ARBA" id="ARBA00023141"/>
    </source>
</evidence>
<keyword evidence="13" id="KW-0413">Isomerase</keyword>
<dbReference type="Gene3D" id="1.20.59.10">
    <property type="entry name" value="Chorismate mutase"/>
    <property type="match status" value="1"/>
</dbReference>
<feature type="domain" description="Prephenate dehydratase" evidence="21">
    <location>
        <begin position="90"/>
        <end position="265"/>
    </location>
</feature>
<evidence type="ECO:0000256" key="6">
    <source>
        <dbReference type="ARBA" id="ARBA00012404"/>
    </source>
</evidence>
<dbReference type="PANTHER" id="PTHR21022">
    <property type="entry name" value="PREPHENATE DEHYDRATASE P PROTEIN"/>
    <property type="match status" value="1"/>
</dbReference>
<dbReference type="EC" id="5.4.99.5" evidence="6"/>
<keyword evidence="12" id="KW-0584">Phenylalanine biosynthesis</keyword>
<dbReference type="InterPro" id="IPR002912">
    <property type="entry name" value="ACT_dom"/>
</dbReference>
<dbReference type="Gene3D" id="3.30.70.260">
    <property type="match status" value="1"/>
</dbReference>
<dbReference type="EMBL" id="CP048620">
    <property type="protein sequence ID" value="QPJ64511.1"/>
    <property type="molecule type" value="Genomic_DNA"/>
</dbReference>
<evidence type="ECO:0000256" key="17">
    <source>
        <dbReference type="ARBA" id="ARBA00031520"/>
    </source>
</evidence>
<dbReference type="Proteomes" id="UP000594464">
    <property type="component" value="Chromosome"/>
</dbReference>
<sequence length="357" mass="39950">MRPIDVYRDKIDKIDDQLLKLINRRAALAVQIGKEKSRQNAKIHFHVPHREREIIERLKQANTGPFSDETIELVFRELFSATLALEKPLRISFLGPEATFTHQASVKHFGHSSTFLSAPNIESIFSDVENGKSDYGVVPVENSIEGAVNVTLDCFAESPLLICDEVNLKISHYLLSSASDIKSVKTIYSHPQPLGQCRQWLNRNLPLAAHEITSSTASAAKTVRGKKSVAAIAGKLASDLYGLNILAENLQDSADNTTRFWVIGKEPAKAAKRNKTSIVFSIKDEAGSLLHTLQLFAKNSINLSKIQSRPLRNRPWEYLFYVDLEGHQDEELIGKTLKTLAKKCLFFRILGSYPNRG</sequence>
<dbReference type="PROSITE" id="PS00857">
    <property type="entry name" value="PREPHENATE_DEHYDR_1"/>
    <property type="match status" value="1"/>
</dbReference>
<dbReference type="GO" id="GO:0046417">
    <property type="term" value="P:chorismate metabolic process"/>
    <property type="evidence" value="ECO:0007669"/>
    <property type="project" value="InterPro"/>
</dbReference>
<evidence type="ECO:0000256" key="1">
    <source>
        <dbReference type="ARBA" id="ARBA00000824"/>
    </source>
</evidence>
<protein>
    <recommendedName>
        <fullName evidence="8">Bifunctional chorismate mutase/prephenate dehydratase</fullName>
        <ecNumber evidence="7">4.2.1.51</ecNumber>
        <ecNumber evidence="6">5.4.99.5</ecNumber>
    </recommendedName>
    <alternativeName>
        <fullName evidence="17">Chorismate mutase-prephenate dehydratase</fullName>
    </alternativeName>
    <alternativeName>
        <fullName evidence="16">p-protein</fullName>
    </alternativeName>
</protein>
<dbReference type="UniPathway" id="UPA00120">
    <property type="reaction ID" value="UER00203"/>
</dbReference>
<evidence type="ECO:0000256" key="3">
    <source>
        <dbReference type="ARBA" id="ARBA00004496"/>
    </source>
</evidence>
<comment type="catalytic activity">
    <reaction evidence="1">
        <text>chorismate = prephenate</text>
        <dbReference type="Rhea" id="RHEA:13897"/>
        <dbReference type="ChEBI" id="CHEBI:29748"/>
        <dbReference type="ChEBI" id="CHEBI:29934"/>
        <dbReference type="EC" id="5.4.99.5"/>
    </reaction>
</comment>
<dbReference type="InterPro" id="IPR045865">
    <property type="entry name" value="ACT-like_dom_sf"/>
</dbReference>
<accession>A0A7T0C0W5</accession>
<evidence type="ECO:0000256" key="8">
    <source>
        <dbReference type="ARBA" id="ARBA00014401"/>
    </source>
</evidence>
<keyword evidence="10" id="KW-0028">Amino-acid biosynthesis</keyword>
<evidence type="ECO:0000256" key="9">
    <source>
        <dbReference type="ARBA" id="ARBA00022490"/>
    </source>
</evidence>
<dbReference type="InterPro" id="IPR036979">
    <property type="entry name" value="CM_dom_sf"/>
</dbReference>
<dbReference type="FunFam" id="3.40.190.10:FF:000029">
    <property type="entry name" value="Chorismate mutase/Prephenate dehydratase"/>
    <property type="match status" value="1"/>
</dbReference>
<keyword evidence="9" id="KW-0963">Cytoplasm</keyword>
<dbReference type="GO" id="GO:0004106">
    <property type="term" value="F:chorismate mutase activity"/>
    <property type="evidence" value="ECO:0007669"/>
    <property type="project" value="UniProtKB-EC"/>
</dbReference>
<evidence type="ECO:0000256" key="7">
    <source>
        <dbReference type="ARBA" id="ARBA00013147"/>
    </source>
</evidence>
<dbReference type="PROSITE" id="PS51671">
    <property type="entry name" value="ACT"/>
    <property type="match status" value="1"/>
</dbReference>
<evidence type="ECO:0000256" key="5">
    <source>
        <dbReference type="ARBA" id="ARBA00004817"/>
    </source>
</evidence>
<dbReference type="UniPathway" id="UPA00121">
    <property type="reaction ID" value="UER00345"/>
</dbReference>
<dbReference type="PIRSF" id="PIRSF001500">
    <property type="entry name" value="Chor_mut_pdt_Ppr"/>
    <property type="match status" value="1"/>
</dbReference>
<dbReference type="GO" id="GO:0004664">
    <property type="term" value="F:prephenate dehydratase activity"/>
    <property type="evidence" value="ECO:0007669"/>
    <property type="project" value="UniProtKB-EC"/>
</dbReference>
<dbReference type="SUPFAM" id="SSF55021">
    <property type="entry name" value="ACT-like"/>
    <property type="match status" value="1"/>
</dbReference>
<evidence type="ECO:0000313" key="23">
    <source>
        <dbReference type="EMBL" id="QPJ64511.1"/>
    </source>
</evidence>
<comment type="pathway">
    <text evidence="5">Metabolic intermediate biosynthesis; prephenate biosynthesis; prephenate from chorismate: step 1/1.</text>
</comment>
<evidence type="ECO:0000259" key="22">
    <source>
        <dbReference type="PROSITE" id="PS51671"/>
    </source>
</evidence>
<dbReference type="InterPro" id="IPR018528">
    <property type="entry name" value="Preph_deHydtase_CS"/>
</dbReference>
<dbReference type="InterPro" id="IPR001086">
    <property type="entry name" value="Preph_deHydtase"/>
</dbReference>
<dbReference type="Gene3D" id="3.40.190.10">
    <property type="entry name" value="Periplasmic binding protein-like II"/>
    <property type="match status" value="2"/>
</dbReference>
<evidence type="ECO:0000256" key="10">
    <source>
        <dbReference type="ARBA" id="ARBA00022605"/>
    </source>
</evidence>
<evidence type="ECO:0000256" key="13">
    <source>
        <dbReference type="ARBA" id="ARBA00023235"/>
    </source>
</evidence>
<dbReference type="GO" id="GO:0005737">
    <property type="term" value="C:cytoplasm"/>
    <property type="evidence" value="ECO:0007669"/>
    <property type="project" value="UniProtKB-SubCell"/>
</dbReference>
<dbReference type="InterPro" id="IPR036263">
    <property type="entry name" value="Chorismate_II_sf"/>
</dbReference>
<evidence type="ECO:0000256" key="12">
    <source>
        <dbReference type="ARBA" id="ARBA00023222"/>
    </source>
</evidence>
<dbReference type="CDD" id="cd13630">
    <property type="entry name" value="PBP2_PDT_1"/>
    <property type="match status" value="1"/>
</dbReference>
<evidence type="ECO:0000256" key="18">
    <source>
        <dbReference type="ARBA" id="ARBA00047848"/>
    </source>
</evidence>
<dbReference type="Pfam" id="PF01817">
    <property type="entry name" value="CM_2"/>
    <property type="match status" value="1"/>
</dbReference>
<dbReference type="GO" id="GO:0009094">
    <property type="term" value="P:L-phenylalanine biosynthetic process"/>
    <property type="evidence" value="ECO:0007669"/>
    <property type="project" value="UniProtKB-UniPathway"/>
</dbReference>
<feature type="domain" description="ACT" evidence="22">
    <location>
        <begin position="277"/>
        <end position="354"/>
    </location>
</feature>
<organism evidence="23 24">
    <name type="scientific">Candidatus Nitrohelix vancouverensis</name>
    <dbReference type="NCBI Taxonomy" id="2705534"/>
    <lineage>
        <taxon>Bacteria</taxon>
        <taxon>Pseudomonadati</taxon>
        <taxon>Nitrospinota/Tectimicrobiota group</taxon>
        <taxon>Nitrospinota</taxon>
        <taxon>Nitrospinia</taxon>
        <taxon>Nitrospinales</taxon>
        <taxon>Nitrospinaceae</taxon>
        <taxon>Candidatus Nitrohelix</taxon>
    </lineage>
</organism>
<dbReference type="PANTHER" id="PTHR21022:SF19">
    <property type="entry name" value="PREPHENATE DEHYDRATASE-RELATED"/>
    <property type="match status" value="1"/>
</dbReference>
<dbReference type="FunFam" id="3.30.70.260:FF:000012">
    <property type="entry name" value="Prephenate dehydratase"/>
    <property type="match status" value="1"/>
</dbReference>
<keyword evidence="11" id="KW-0057">Aromatic amino acid biosynthesis</keyword>
<dbReference type="PROSITE" id="PS51168">
    <property type="entry name" value="CHORISMATE_MUT_2"/>
    <property type="match status" value="1"/>
</dbReference>
<dbReference type="SMART" id="SM00830">
    <property type="entry name" value="CM_2"/>
    <property type="match status" value="1"/>
</dbReference>
<dbReference type="Pfam" id="PF00800">
    <property type="entry name" value="PDT"/>
    <property type="match status" value="1"/>
</dbReference>
<dbReference type="KEGG" id="nva:G3M78_03500"/>
<evidence type="ECO:0000259" key="21">
    <source>
        <dbReference type="PROSITE" id="PS51171"/>
    </source>
</evidence>
<keyword evidence="15" id="KW-0511">Multifunctional enzyme</keyword>
<evidence type="ECO:0000256" key="16">
    <source>
        <dbReference type="ARBA" id="ARBA00031175"/>
    </source>
</evidence>
<keyword evidence="14 23" id="KW-0456">Lyase</keyword>
<evidence type="ECO:0000256" key="4">
    <source>
        <dbReference type="ARBA" id="ARBA00004741"/>
    </source>
</evidence>